<keyword evidence="2" id="KW-1185">Reference proteome</keyword>
<reference evidence="1 2" key="1">
    <citation type="journal article" date="2014" name="Mol. Plant">
        <title>Chromosome Scale Genome Assembly and Transcriptome Profiling of Nannochloropsis gaditana in Nitrogen Depletion.</title>
        <authorList>
            <person name="Corteggiani Carpinelli E."/>
            <person name="Telatin A."/>
            <person name="Vitulo N."/>
            <person name="Forcato C."/>
            <person name="D'Angelo M."/>
            <person name="Schiavon R."/>
            <person name="Vezzi A."/>
            <person name="Giacometti G.M."/>
            <person name="Morosinotto T."/>
            <person name="Valle G."/>
        </authorList>
    </citation>
    <scope>NUCLEOTIDE SEQUENCE [LARGE SCALE GENOMIC DNA]</scope>
    <source>
        <strain evidence="1 2">B-31</strain>
    </source>
</reference>
<accession>W7UBI3</accession>
<dbReference type="Proteomes" id="UP000019335">
    <property type="component" value="Chromosome 1"/>
</dbReference>
<protein>
    <submittedName>
        <fullName evidence="1">Uncharacterized protein</fullName>
    </submittedName>
</protein>
<evidence type="ECO:0000313" key="2">
    <source>
        <dbReference type="Proteomes" id="UP000019335"/>
    </source>
</evidence>
<sequence>MIQYSKCLASTPFSDFEFDAHHSYLGQLCATSLVLDRLPTRAEFEEIPMKSYLRDVPKLIWKNIPSSVRRWIGPYSSCDTARK</sequence>
<dbReference type="EMBL" id="AZIL01000051">
    <property type="protein sequence ID" value="EWM30116.1"/>
    <property type="molecule type" value="Genomic_DNA"/>
</dbReference>
<gene>
    <name evidence="1" type="ORF">Naga_100878g4</name>
</gene>
<evidence type="ECO:0000313" key="1">
    <source>
        <dbReference type="EMBL" id="EWM30116.1"/>
    </source>
</evidence>
<dbReference type="AlphaFoldDB" id="W7UBI3"/>
<comment type="caution">
    <text evidence="1">The sequence shown here is derived from an EMBL/GenBank/DDBJ whole genome shotgun (WGS) entry which is preliminary data.</text>
</comment>
<proteinExistence type="predicted"/>
<name>W7UBI3_9STRA</name>
<organism evidence="1 2">
    <name type="scientific">Nannochloropsis gaditana</name>
    <dbReference type="NCBI Taxonomy" id="72520"/>
    <lineage>
        <taxon>Eukaryota</taxon>
        <taxon>Sar</taxon>
        <taxon>Stramenopiles</taxon>
        <taxon>Ochrophyta</taxon>
        <taxon>Eustigmatophyceae</taxon>
        <taxon>Eustigmatales</taxon>
        <taxon>Monodopsidaceae</taxon>
        <taxon>Nannochloropsis</taxon>
    </lineage>
</organism>